<proteinExistence type="predicted"/>
<feature type="domain" description="Methyltransferase small" evidence="7">
    <location>
        <begin position="116"/>
        <end position="216"/>
    </location>
</feature>
<dbReference type="InterPro" id="IPR004556">
    <property type="entry name" value="HemK-like"/>
</dbReference>
<accession>A0A8K0JN86</accession>
<dbReference type="InterPro" id="IPR007848">
    <property type="entry name" value="Small_mtfrase_dom"/>
</dbReference>
<comment type="catalytic activity">
    <reaction evidence="5">
        <text>L-glutaminyl-[peptide chain release factor] + S-adenosyl-L-methionine = N(5)-methyl-L-glutaminyl-[peptide chain release factor] + S-adenosyl-L-homocysteine + H(+)</text>
        <dbReference type="Rhea" id="RHEA:42896"/>
        <dbReference type="Rhea" id="RHEA-COMP:10271"/>
        <dbReference type="Rhea" id="RHEA-COMP:10272"/>
        <dbReference type="ChEBI" id="CHEBI:15378"/>
        <dbReference type="ChEBI" id="CHEBI:30011"/>
        <dbReference type="ChEBI" id="CHEBI:57856"/>
        <dbReference type="ChEBI" id="CHEBI:59789"/>
        <dbReference type="ChEBI" id="CHEBI:61891"/>
        <dbReference type="EC" id="2.1.1.297"/>
    </reaction>
</comment>
<dbReference type="GO" id="GO:0005739">
    <property type="term" value="C:mitochondrion"/>
    <property type="evidence" value="ECO:0007669"/>
    <property type="project" value="TreeGrafter"/>
</dbReference>
<dbReference type="Pfam" id="PF05175">
    <property type="entry name" value="MTS"/>
    <property type="match status" value="1"/>
</dbReference>
<dbReference type="NCBIfam" id="TIGR00536">
    <property type="entry name" value="hemK_fam"/>
    <property type="match status" value="1"/>
</dbReference>
<gene>
    <name evidence="8" type="ORF">FFLO_02481</name>
</gene>
<evidence type="ECO:0000313" key="9">
    <source>
        <dbReference type="Proteomes" id="UP000812966"/>
    </source>
</evidence>
<dbReference type="Proteomes" id="UP000812966">
    <property type="component" value="Unassembled WGS sequence"/>
</dbReference>
<dbReference type="PROSITE" id="PS00092">
    <property type="entry name" value="N6_MTASE"/>
    <property type="match status" value="1"/>
</dbReference>
<dbReference type="InterPro" id="IPR029063">
    <property type="entry name" value="SAM-dependent_MTases_sf"/>
</dbReference>
<keyword evidence="9" id="KW-1185">Reference proteome</keyword>
<dbReference type="GO" id="GO:0102559">
    <property type="term" value="F:peptide chain release factor N(5)-glutamine methyltransferase activity"/>
    <property type="evidence" value="ECO:0007669"/>
    <property type="project" value="UniProtKB-EC"/>
</dbReference>
<protein>
    <recommendedName>
        <fullName evidence="1">peptide chain release factor N(5)-glutamine methyltransferase</fullName>
        <ecNumber evidence="1">2.1.1.297</ecNumber>
    </recommendedName>
</protein>
<reference evidence="8" key="1">
    <citation type="submission" date="2020-04" db="EMBL/GenBank/DDBJ databases">
        <title>Analysis of mating type loci in Filobasidium floriforme.</title>
        <authorList>
            <person name="Nowrousian M."/>
        </authorList>
    </citation>
    <scope>NUCLEOTIDE SEQUENCE</scope>
    <source>
        <strain evidence="8">CBS 6242</strain>
    </source>
</reference>
<dbReference type="CDD" id="cd02440">
    <property type="entry name" value="AdoMet_MTases"/>
    <property type="match status" value="1"/>
</dbReference>
<feature type="region of interest" description="Disordered" evidence="6">
    <location>
        <begin position="302"/>
        <end position="322"/>
    </location>
</feature>
<evidence type="ECO:0000256" key="4">
    <source>
        <dbReference type="ARBA" id="ARBA00022691"/>
    </source>
</evidence>
<dbReference type="SUPFAM" id="SSF53335">
    <property type="entry name" value="S-adenosyl-L-methionine-dependent methyltransferases"/>
    <property type="match status" value="1"/>
</dbReference>
<sequence>MSPSTSLSISDHLRQELTDKLEKYRHLSDDTPDQGTTNGHGSTDSEQVLNAILKSDKIASEEQVGQAVDEYIGGKPLAYITGQHSFGGLDLTIRRPIYIPRVETEQWVLLLAKHILDNTPPDKTIRILDICSGSGCIPLLLALEGKGRIHTIGLDVDDIALEVARENAKRNKIDHLSTFQKLDLFSEQDVERVRGELGGSFDLVVSNPPYVSSKDMKEVETKWHEGKYALQGKLKDRQRKEGENDNGNDDDEDDDGYSFYRRILEIYTPFLSSTRPSSIPKLVLEIGSTQSRPVQEMYRDQGRMEVYKETERRKDLSAPKLEHGNMVGTERSLWIYEKGQ</sequence>
<dbReference type="EMBL" id="JABELV010000039">
    <property type="protein sequence ID" value="KAG7562102.1"/>
    <property type="molecule type" value="Genomic_DNA"/>
</dbReference>
<dbReference type="GO" id="GO:0032259">
    <property type="term" value="P:methylation"/>
    <property type="evidence" value="ECO:0007669"/>
    <property type="project" value="UniProtKB-KW"/>
</dbReference>
<dbReference type="EC" id="2.1.1.297" evidence="1"/>
<dbReference type="PANTHER" id="PTHR18895">
    <property type="entry name" value="HEMK METHYLTRANSFERASE"/>
    <property type="match status" value="1"/>
</dbReference>
<dbReference type="AlphaFoldDB" id="A0A8K0JN86"/>
<evidence type="ECO:0000259" key="7">
    <source>
        <dbReference type="Pfam" id="PF05175"/>
    </source>
</evidence>
<dbReference type="InterPro" id="IPR050320">
    <property type="entry name" value="N5-glutamine_MTase"/>
</dbReference>
<evidence type="ECO:0000256" key="1">
    <source>
        <dbReference type="ARBA" id="ARBA00012771"/>
    </source>
</evidence>
<dbReference type="InterPro" id="IPR002052">
    <property type="entry name" value="DNA_methylase_N6_adenine_CS"/>
</dbReference>
<dbReference type="GO" id="GO:0003676">
    <property type="term" value="F:nucleic acid binding"/>
    <property type="evidence" value="ECO:0007669"/>
    <property type="project" value="InterPro"/>
</dbReference>
<name>A0A8K0JN86_9TREE</name>
<keyword evidence="2" id="KW-0489">Methyltransferase</keyword>
<keyword evidence="3" id="KW-0808">Transferase</keyword>
<keyword evidence="4" id="KW-0949">S-adenosyl-L-methionine</keyword>
<feature type="region of interest" description="Disordered" evidence="6">
    <location>
        <begin position="233"/>
        <end position="254"/>
    </location>
</feature>
<evidence type="ECO:0000256" key="3">
    <source>
        <dbReference type="ARBA" id="ARBA00022679"/>
    </source>
</evidence>
<evidence type="ECO:0000256" key="5">
    <source>
        <dbReference type="ARBA" id="ARBA00048391"/>
    </source>
</evidence>
<evidence type="ECO:0000256" key="6">
    <source>
        <dbReference type="SAM" id="MobiDB-lite"/>
    </source>
</evidence>
<dbReference type="PANTHER" id="PTHR18895:SF74">
    <property type="entry name" value="MTRF1L RELEASE FACTOR GLUTAMINE METHYLTRANSFERASE"/>
    <property type="match status" value="1"/>
</dbReference>
<comment type="caution">
    <text evidence="8">The sequence shown here is derived from an EMBL/GenBank/DDBJ whole genome shotgun (WGS) entry which is preliminary data.</text>
</comment>
<dbReference type="Gene3D" id="3.40.50.150">
    <property type="entry name" value="Vaccinia Virus protein VP39"/>
    <property type="match status" value="1"/>
</dbReference>
<feature type="compositionally biased region" description="Basic and acidic residues" evidence="6">
    <location>
        <begin position="233"/>
        <end position="243"/>
    </location>
</feature>
<feature type="compositionally biased region" description="Acidic residues" evidence="6">
    <location>
        <begin position="244"/>
        <end position="254"/>
    </location>
</feature>
<organism evidence="8 9">
    <name type="scientific">Filobasidium floriforme</name>
    <dbReference type="NCBI Taxonomy" id="5210"/>
    <lineage>
        <taxon>Eukaryota</taxon>
        <taxon>Fungi</taxon>
        <taxon>Dikarya</taxon>
        <taxon>Basidiomycota</taxon>
        <taxon>Agaricomycotina</taxon>
        <taxon>Tremellomycetes</taxon>
        <taxon>Filobasidiales</taxon>
        <taxon>Filobasidiaceae</taxon>
        <taxon>Filobasidium</taxon>
    </lineage>
</organism>
<evidence type="ECO:0000313" key="8">
    <source>
        <dbReference type="EMBL" id="KAG7562102.1"/>
    </source>
</evidence>
<evidence type="ECO:0000256" key="2">
    <source>
        <dbReference type="ARBA" id="ARBA00022603"/>
    </source>
</evidence>